<dbReference type="GO" id="GO:0043138">
    <property type="term" value="F:3'-5' DNA helicase activity"/>
    <property type="evidence" value="ECO:0007669"/>
    <property type="project" value="UniProtKB-EC"/>
</dbReference>
<evidence type="ECO:0000259" key="9">
    <source>
        <dbReference type="PROSITE" id="PS51192"/>
    </source>
</evidence>
<dbReference type="OrthoDB" id="2498624at2759"/>
<dbReference type="InterPro" id="IPR027417">
    <property type="entry name" value="P-loop_NTPase"/>
</dbReference>
<dbReference type="GO" id="GO:0009378">
    <property type="term" value="F:four-way junction helicase activity"/>
    <property type="evidence" value="ECO:0007669"/>
    <property type="project" value="TreeGrafter"/>
</dbReference>
<dbReference type="GO" id="GO:0005694">
    <property type="term" value="C:chromosome"/>
    <property type="evidence" value="ECO:0007669"/>
    <property type="project" value="TreeGrafter"/>
</dbReference>
<dbReference type="InterPro" id="IPR014001">
    <property type="entry name" value="Helicase_ATP-bd"/>
</dbReference>
<keyword evidence="3" id="KW-0067">ATP-binding</keyword>
<dbReference type="SUPFAM" id="SSF52540">
    <property type="entry name" value="P-loop containing nucleoside triphosphate hydrolases"/>
    <property type="match status" value="1"/>
</dbReference>
<proteinExistence type="inferred from homology"/>
<dbReference type="PANTHER" id="PTHR13710:SF105">
    <property type="entry name" value="ATP-DEPENDENT DNA HELICASE Q1"/>
    <property type="match status" value="1"/>
</dbReference>
<protein>
    <recommendedName>
        <fullName evidence="7">DNA 3'-5' helicase</fullName>
        <ecNumber evidence="7">5.6.2.4</ecNumber>
    </recommendedName>
</protein>
<evidence type="ECO:0000256" key="5">
    <source>
        <dbReference type="ARBA" id="ARBA00023235"/>
    </source>
</evidence>
<dbReference type="AlphaFoldDB" id="A0A180GVR0"/>
<evidence type="ECO:0000256" key="6">
    <source>
        <dbReference type="ARBA" id="ARBA00034617"/>
    </source>
</evidence>
<comment type="similarity">
    <text evidence="1">Belongs to the helicase family. RecQ subfamily.</text>
</comment>
<evidence type="ECO:0000313" key="10">
    <source>
        <dbReference type="EMBL" id="OAV96594.1"/>
    </source>
</evidence>
<dbReference type="VEuPathDB" id="FungiDB:PTTG_26273"/>
<dbReference type="Gene3D" id="3.40.50.300">
    <property type="entry name" value="P-loop containing nucleotide triphosphate hydrolases"/>
    <property type="match status" value="2"/>
</dbReference>
<comment type="catalytic activity">
    <reaction evidence="6">
        <text>Couples ATP hydrolysis with the unwinding of duplex DNA by translocating in the 3'-5' direction.</text>
        <dbReference type="EC" id="5.6.2.4"/>
    </reaction>
</comment>
<dbReference type="Proteomes" id="UP000005240">
    <property type="component" value="Unassembled WGS sequence"/>
</dbReference>
<dbReference type="Pfam" id="PF00271">
    <property type="entry name" value="Helicase_C"/>
    <property type="match status" value="1"/>
</dbReference>
<evidence type="ECO:0000313" key="11">
    <source>
        <dbReference type="EnsemblFungi" id="PTTG_26273-t43_1-p1"/>
    </source>
</evidence>
<evidence type="ECO:0000256" key="1">
    <source>
        <dbReference type="ARBA" id="ARBA00005446"/>
    </source>
</evidence>
<accession>A0A180GVR0</accession>
<dbReference type="GO" id="GO:0000724">
    <property type="term" value="P:double-strand break repair via homologous recombination"/>
    <property type="evidence" value="ECO:0007669"/>
    <property type="project" value="TreeGrafter"/>
</dbReference>
<dbReference type="Pfam" id="PF00270">
    <property type="entry name" value="DEAD"/>
    <property type="match status" value="1"/>
</dbReference>
<dbReference type="PROSITE" id="PS51192">
    <property type="entry name" value="HELICASE_ATP_BIND_1"/>
    <property type="match status" value="1"/>
</dbReference>
<dbReference type="InterPro" id="IPR001650">
    <property type="entry name" value="Helicase_C-like"/>
</dbReference>
<evidence type="ECO:0000256" key="7">
    <source>
        <dbReference type="ARBA" id="ARBA00034808"/>
    </source>
</evidence>
<dbReference type="STRING" id="630390.A0A180GVR0"/>
<reference evidence="10" key="2">
    <citation type="submission" date="2016-05" db="EMBL/GenBank/DDBJ databases">
        <title>Comparative analysis highlights variable genome content of wheat rusts and divergence of the mating loci.</title>
        <authorList>
            <person name="Cuomo C.A."/>
            <person name="Bakkeren G."/>
            <person name="Szabo L."/>
            <person name="Khalil H."/>
            <person name="Joly D."/>
            <person name="Goldberg J."/>
            <person name="Young S."/>
            <person name="Zeng Q."/>
            <person name="Fellers J."/>
        </authorList>
    </citation>
    <scope>NUCLEOTIDE SEQUENCE [LARGE SCALE GENOMIC DNA]</scope>
    <source>
        <strain evidence="10">1-1 BBBD Race 1</strain>
    </source>
</reference>
<gene>
    <name evidence="10" type="ORF">PTTG_26273</name>
</gene>
<keyword evidence="2" id="KW-0547">Nucleotide-binding</keyword>
<sequence length="742" mass="83542">MLNQLLNRTIIPKPQRPWSSTGVNVYKKVYEKSDAELKTHIEEVSVKFYSQPSKPLQTDTVLNLVNSRNTFLLAGTGFGKSRIAELYYKMIPKSNCAVVLVLNPLDLLGDNQVYEKEQAGFTAINLTKLNFNEKVAEEISNGVYQFVYMSPETFLNNKIWDSVYFSKTCQDRLALIVVDEAHMIYIWGLVASGQGKKAAAILLRFQDIGIFRPCYGNLGGHLLFRNNKPILLLSATCRPIAIKAIKKSLKLNDESVDIFQGELTWPEIRIVRITMEKSLALSLDLIKVFPSSKDVANKDLVPTLVYSGSRNRTLTVMDVIDRARETPNASLDPHNTCVRRYHSCTGDLDKARCAEEFANQAFPIISATMALGLGQNWKRVRMVAHMGRGDPAQIAQMIGRCGRDGRKGLALLFVEKTRRSGKNTVDQFTRGAEQTDEDRIDALAITPCCLRIAFSLDSLLGYVPLWLDDPSYIREKEREITQRFDPCDCSNCSVAESAKLVKNLVLANQANFDEIMDNKFNPPCVPDISHKYPAKRPSTRKRKFPDAEMDRLNTFKLHLINAMKNMYDSLTPPGGVLTSEDLFHNDEAEAIVFNLHNISTKDDIQSLIGGQSFSGQLDKLDKLVAEFKSMQEDSNTEGCSQKFAKLNGSNTQTPMEPNGSELRALSGHLENEPLLNGQPEPSGRSPHKTKREIAAEKRQQKAKEKALSLEREQKRKEQVAEIMAQTWEKYNGEKTSKNTENW</sequence>
<keyword evidence="4" id="KW-0238">DNA-binding</keyword>
<dbReference type="SMART" id="SM00487">
    <property type="entry name" value="DEXDc"/>
    <property type="match status" value="1"/>
</dbReference>
<evidence type="ECO:0000313" key="12">
    <source>
        <dbReference type="Proteomes" id="UP000005240"/>
    </source>
</evidence>
<keyword evidence="5" id="KW-0413">Isomerase</keyword>
<organism evidence="10">
    <name type="scientific">Puccinia triticina (isolate 1-1 / race 1 (BBBD))</name>
    <name type="common">Brown leaf rust fungus</name>
    <dbReference type="NCBI Taxonomy" id="630390"/>
    <lineage>
        <taxon>Eukaryota</taxon>
        <taxon>Fungi</taxon>
        <taxon>Dikarya</taxon>
        <taxon>Basidiomycota</taxon>
        <taxon>Pucciniomycotina</taxon>
        <taxon>Pucciniomycetes</taxon>
        <taxon>Pucciniales</taxon>
        <taxon>Pucciniaceae</taxon>
        <taxon>Puccinia</taxon>
    </lineage>
</organism>
<dbReference type="InterPro" id="IPR011545">
    <property type="entry name" value="DEAD/DEAH_box_helicase_dom"/>
</dbReference>
<reference evidence="11" key="4">
    <citation type="submission" date="2025-05" db="UniProtKB">
        <authorList>
            <consortium name="EnsemblFungi"/>
        </authorList>
    </citation>
    <scope>IDENTIFICATION</scope>
    <source>
        <strain evidence="11">isolate 1-1 / race 1 (BBBD)</strain>
    </source>
</reference>
<dbReference type="EnsemblFungi" id="PTTG_26273-t43_1">
    <property type="protein sequence ID" value="PTTG_26273-t43_1-p1"/>
    <property type="gene ID" value="PTTG_26273"/>
</dbReference>
<reference evidence="10" key="1">
    <citation type="submission" date="2009-11" db="EMBL/GenBank/DDBJ databases">
        <authorList>
            <consortium name="The Broad Institute Genome Sequencing Platform"/>
            <person name="Ward D."/>
            <person name="Feldgarden M."/>
            <person name="Earl A."/>
            <person name="Young S.K."/>
            <person name="Zeng Q."/>
            <person name="Koehrsen M."/>
            <person name="Alvarado L."/>
            <person name="Berlin A."/>
            <person name="Bochicchio J."/>
            <person name="Borenstein D."/>
            <person name="Chapman S.B."/>
            <person name="Chen Z."/>
            <person name="Engels R."/>
            <person name="Freedman E."/>
            <person name="Gellesch M."/>
            <person name="Goldberg J."/>
            <person name="Griggs A."/>
            <person name="Gujja S."/>
            <person name="Heilman E."/>
            <person name="Heiman D."/>
            <person name="Hepburn T."/>
            <person name="Howarth C."/>
            <person name="Jen D."/>
            <person name="Larson L."/>
            <person name="Lewis B."/>
            <person name="Mehta T."/>
            <person name="Park D."/>
            <person name="Pearson M."/>
            <person name="Roberts A."/>
            <person name="Saif S."/>
            <person name="Shea T."/>
            <person name="Shenoy N."/>
            <person name="Sisk P."/>
            <person name="Stolte C."/>
            <person name="Sykes S."/>
            <person name="Thomson T."/>
            <person name="Walk T."/>
            <person name="White J."/>
            <person name="Yandava C."/>
            <person name="Izard J."/>
            <person name="Baranova O.V."/>
            <person name="Blanton J.M."/>
            <person name="Tanner A.C."/>
            <person name="Dewhirst F.E."/>
            <person name="Haas B."/>
            <person name="Nusbaum C."/>
            <person name="Birren B."/>
        </authorList>
    </citation>
    <scope>NUCLEOTIDE SEQUENCE [LARGE SCALE GENOMIC DNA]</scope>
    <source>
        <strain evidence="10">1-1 BBBD Race 1</strain>
    </source>
</reference>
<evidence type="ECO:0000256" key="4">
    <source>
        <dbReference type="ARBA" id="ARBA00023125"/>
    </source>
</evidence>
<feature type="domain" description="Helicase ATP-binding" evidence="9">
    <location>
        <begin position="61"/>
        <end position="255"/>
    </location>
</feature>
<dbReference type="EC" id="5.6.2.4" evidence="7"/>
<dbReference type="GO" id="GO:0005737">
    <property type="term" value="C:cytoplasm"/>
    <property type="evidence" value="ECO:0007669"/>
    <property type="project" value="TreeGrafter"/>
</dbReference>
<dbReference type="PANTHER" id="PTHR13710">
    <property type="entry name" value="DNA HELICASE RECQ FAMILY MEMBER"/>
    <property type="match status" value="1"/>
</dbReference>
<dbReference type="GO" id="GO:0005524">
    <property type="term" value="F:ATP binding"/>
    <property type="evidence" value="ECO:0007669"/>
    <property type="project" value="UniProtKB-KW"/>
</dbReference>
<evidence type="ECO:0000256" key="2">
    <source>
        <dbReference type="ARBA" id="ARBA00022741"/>
    </source>
</evidence>
<keyword evidence="12" id="KW-1185">Reference proteome</keyword>
<evidence type="ECO:0000256" key="8">
    <source>
        <dbReference type="SAM" id="MobiDB-lite"/>
    </source>
</evidence>
<dbReference type="GO" id="GO:0003677">
    <property type="term" value="F:DNA binding"/>
    <property type="evidence" value="ECO:0007669"/>
    <property type="project" value="UniProtKB-KW"/>
</dbReference>
<feature type="region of interest" description="Disordered" evidence="8">
    <location>
        <begin position="632"/>
        <end position="715"/>
    </location>
</feature>
<evidence type="ECO:0000256" key="3">
    <source>
        <dbReference type="ARBA" id="ARBA00022840"/>
    </source>
</evidence>
<reference evidence="11 12" key="3">
    <citation type="journal article" date="2017" name="G3 (Bethesda)">
        <title>Comparative analysis highlights variable genome content of wheat rusts and divergence of the mating loci.</title>
        <authorList>
            <person name="Cuomo C.A."/>
            <person name="Bakkeren G."/>
            <person name="Khalil H.B."/>
            <person name="Panwar V."/>
            <person name="Joly D."/>
            <person name="Linning R."/>
            <person name="Sakthikumar S."/>
            <person name="Song X."/>
            <person name="Adiconis X."/>
            <person name="Fan L."/>
            <person name="Goldberg J.M."/>
            <person name="Levin J.Z."/>
            <person name="Young S."/>
            <person name="Zeng Q."/>
            <person name="Anikster Y."/>
            <person name="Bruce M."/>
            <person name="Wang M."/>
            <person name="Yin C."/>
            <person name="McCallum B."/>
            <person name="Szabo L.J."/>
            <person name="Hulbert S."/>
            <person name="Chen X."/>
            <person name="Fellers J.P."/>
        </authorList>
    </citation>
    <scope>NUCLEOTIDE SEQUENCE</scope>
    <source>
        <strain evidence="12">Isolate 1-1 / race 1 (BBBD)</strain>
        <strain evidence="11">isolate 1-1 / race 1 (BBBD)</strain>
    </source>
</reference>
<name>A0A180GVR0_PUCT1</name>
<feature type="compositionally biased region" description="Basic and acidic residues" evidence="8">
    <location>
        <begin position="691"/>
        <end position="715"/>
    </location>
</feature>
<dbReference type="EMBL" id="ADAS02000018">
    <property type="protein sequence ID" value="OAV96594.1"/>
    <property type="molecule type" value="Genomic_DNA"/>
</dbReference>